<name>A0A6I9VE10_BACDO</name>
<dbReference type="RefSeq" id="XP_011209089.1">
    <property type="nucleotide sequence ID" value="XM_011210787.4"/>
</dbReference>
<dbReference type="SMR" id="A0A6I9VE10"/>
<accession>A0A6I9VE10</accession>
<dbReference type="KEGG" id="bdr:105230167"/>
<evidence type="ECO:0000313" key="4">
    <source>
        <dbReference type="RefSeq" id="XP_011209089.1"/>
    </source>
</evidence>
<feature type="transmembrane region" description="Helical" evidence="2">
    <location>
        <begin position="6"/>
        <end position="23"/>
    </location>
</feature>
<keyword evidence="3" id="KW-1185">Reference proteome</keyword>
<dbReference type="GeneID" id="105230167"/>
<feature type="coiled-coil region" evidence="1">
    <location>
        <begin position="143"/>
        <end position="170"/>
    </location>
</feature>
<sequence>MNSSLGIYFIVIFVTYFFIAESSTDFSRDTYLNALQSSHQSSSDGNIGYNYIPPTNNNLQPSNEIYGPPSSVYGPPMFHQPVIYQPRDHWFLEKLKKKINLFTIGKIILKLLIFKKIIKFIGVICLLLFLPKLKHFLKDDISMDETSGESRSIRTEKDALEKNIENLQNIILRSIN</sequence>
<keyword evidence="2" id="KW-1133">Transmembrane helix</keyword>
<evidence type="ECO:0000313" key="3">
    <source>
        <dbReference type="Proteomes" id="UP001652620"/>
    </source>
</evidence>
<dbReference type="OrthoDB" id="8029054at2759"/>
<organism evidence="3 4">
    <name type="scientific">Bactrocera dorsalis</name>
    <name type="common">Oriental fruit fly</name>
    <name type="synonym">Dacus dorsalis</name>
    <dbReference type="NCBI Taxonomy" id="27457"/>
    <lineage>
        <taxon>Eukaryota</taxon>
        <taxon>Metazoa</taxon>
        <taxon>Ecdysozoa</taxon>
        <taxon>Arthropoda</taxon>
        <taxon>Hexapoda</taxon>
        <taxon>Insecta</taxon>
        <taxon>Pterygota</taxon>
        <taxon>Neoptera</taxon>
        <taxon>Endopterygota</taxon>
        <taxon>Diptera</taxon>
        <taxon>Brachycera</taxon>
        <taxon>Muscomorpha</taxon>
        <taxon>Tephritoidea</taxon>
        <taxon>Tephritidae</taxon>
        <taxon>Bactrocera</taxon>
        <taxon>Bactrocera</taxon>
    </lineage>
</organism>
<dbReference type="OMA" id="IFKDDMM"/>
<gene>
    <name evidence="4" type="primary">LOC105230167</name>
</gene>
<dbReference type="InParanoid" id="A0A6I9VE10"/>
<feature type="transmembrane region" description="Helical" evidence="2">
    <location>
        <begin position="107"/>
        <end position="130"/>
    </location>
</feature>
<keyword evidence="2" id="KW-0472">Membrane</keyword>
<evidence type="ECO:0000256" key="1">
    <source>
        <dbReference type="SAM" id="Coils"/>
    </source>
</evidence>
<protein>
    <submittedName>
        <fullName evidence="4">Uncharacterized protein LOC105230167</fullName>
    </submittedName>
</protein>
<keyword evidence="2" id="KW-0812">Transmembrane</keyword>
<dbReference type="Proteomes" id="UP001652620">
    <property type="component" value="Chromosome 2"/>
</dbReference>
<keyword evidence="1" id="KW-0175">Coiled coil</keyword>
<reference evidence="4" key="2">
    <citation type="submission" date="2025-08" db="UniProtKB">
        <authorList>
            <consortium name="RefSeq"/>
        </authorList>
    </citation>
    <scope>IDENTIFICATION</scope>
    <source>
        <tissue evidence="4">Adult</tissue>
    </source>
</reference>
<reference evidence="3" key="1">
    <citation type="submission" date="2025-05" db="UniProtKB">
        <authorList>
            <consortium name="RefSeq"/>
        </authorList>
    </citation>
    <scope>NUCLEOTIDE SEQUENCE [LARGE SCALE GENOMIC DNA]</scope>
</reference>
<proteinExistence type="predicted"/>
<dbReference type="AlphaFoldDB" id="A0A6I9VE10"/>
<evidence type="ECO:0000256" key="2">
    <source>
        <dbReference type="SAM" id="Phobius"/>
    </source>
</evidence>